<evidence type="ECO:0000313" key="2">
    <source>
        <dbReference type="Proteomes" id="UP001162483"/>
    </source>
</evidence>
<feature type="non-terminal residue" evidence="1">
    <location>
        <position position="48"/>
    </location>
</feature>
<comment type="caution">
    <text evidence="1">The sequence shown here is derived from an EMBL/GenBank/DDBJ whole genome shotgun (WGS) entry which is preliminary data.</text>
</comment>
<accession>A0ABN9DCD6</accession>
<proteinExistence type="predicted"/>
<evidence type="ECO:0000313" key="1">
    <source>
        <dbReference type="EMBL" id="CAI9568876.1"/>
    </source>
</evidence>
<sequence length="48" mass="5531">MSCHSALGTGYTSYRVTIKDNLLELPTFPILEGRIFFRQIKLYFGGIY</sequence>
<organism evidence="1 2">
    <name type="scientific">Staurois parvus</name>
    <dbReference type="NCBI Taxonomy" id="386267"/>
    <lineage>
        <taxon>Eukaryota</taxon>
        <taxon>Metazoa</taxon>
        <taxon>Chordata</taxon>
        <taxon>Craniata</taxon>
        <taxon>Vertebrata</taxon>
        <taxon>Euteleostomi</taxon>
        <taxon>Amphibia</taxon>
        <taxon>Batrachia</taxon>
        <taxon>Anura</taxon>
        <taxon>Neobatrachia</taxon>
        <taxon>Ranoidea</taxon>
        <taxon>Ranidae</taxon>
        <taxon>Staurois</taxon>
    </lineage>
</organism>
<keyword evidence="2" id="KW-1185">Reference proteome</keyword>
<gene>
    <name evidence="1" type="ORF">SPARVUS_LOCUS6825561</name>
</gene>
<name>A0ABN9DCD6_9NEOB</name>
<dbReference type="EMBL" id="CATNWA010014197">
    <property type="protein sequence ID" value="CAI9568876.1"/>
    <property type="molecule type" value="Genomic_DNA"/>
</dbReference>
<protein>
    <submittedName>
        <fullName evidence="1">Uncharacterized protein</fullName>
    </submittedName>
</protein>
<reference evidence="1" key="1">
    <citation type="submission" date="2023-05" db="EMBL/GenBank/DDBJ databases">
        <authorList>
            <person name="Stuckert A."/>
        </authorList>
    </citation>
    <scope>NUCLEOTIDE SEQUENCE</scope>
</reference>
<dbReference type="Proteomes" id="UP001162483">
    <property type="component" value="Unassembled WGS sequence"/>
</dbReference>